<evidence type="ECO:0000313" key="2">
    <source>
        <dbReference type="Proteomes" id="UP000005867"/>
    </source>
</evidence>
<sequence>MKRRTKLQFIDDALDALMRPELVCRALGLCRTRQATRKTYS</sequence>
<evidence type="ECO:0000313" key="1">
    <source>
        <dbReference type="EMBL" id="AET31589.1"/>
    </source>
</evidence>
<dbReference type="HOGENOM" id="CLU_3263956_0_0_2"/>
<dbReference type="AlphaFoldDB" id="G7VEG5"/>
<dbReference type="BioCyc" id="PSP1104324:GJSN-121-MONOMER"/>
<organism evidence="1 2">
    <name type="scientific">Pyrobaculum ferrireducens</name>
    <dbReference type="NCBI Taxonomy" id="1104324"/>
    <lineage>
        <taxon>Archaea</taxon>
        <taxon>Thermoproteota</taxon>
        <taxon>Thermoprotei</taxon>
        <taxon>Thermoproteales</taxon>
        <taxon>Thermoproteaceae</taxon>
        <taxon>Pyrobaculum</taxon>
    </lineage>
</organism>
<dbReference type="KEGG" id="pyr:P186_0121"/>
<dbReference type="STRING" id="1104324.P186_0121"/>
<accession>G7VEG5</accession>
<dbReference type="GeneID" id="74305719"/>
<name>G7VEG5_9CREN</name>
<protein>
    <submittedName>
        <fullName evidence="1">Uncharacterized protein</fullName>
    </submittedName>
</protein>
<dbReference type="RefSeq" id="WP_014287420.1">
    <property type="nucleotide sequence ID" value="NC_016645.1"/>
</dbReference>
<reference evidence="1 2" key="1">
    <citation type="journal article" date="2012" name="J. Bacteriol.">
        <title>Complete genome sequence of strain 1860, a crenarchaeon of the genus pyrobaculum able to grow with various electron acceptors.</title>
        <authorList>
            <person name="Mardanov A.V."/>
            <person name="Gumerov V.M."/>
            <person name="Slobodkina G.B."/>
            <person name="Beletsky A.V."/>
            <person name="Bonch-Osmolovskaya E.A."/>
            <person name="Ravin N.V."/>
            <person name="Skryabin K.G."/>
        </authorList>
    </citation>
    <scope>NUCLEOTIDE SEQUENCE [LARGE SCALE GENOMIC DNA]</scope>
    <source>
        <strain evidence="1 2">1860</strain>
    </source>
</reference>
<dbReference type="EMBL" id="CP003098">
    <property type="protein sequence ID" value="AET31589.1"/>
    <property type="molecule type" value="Genomic_DNA"/>
</dbReference>
<gene>
    <name evidence="1" type="ORF">P186_0121</name>
</gene>
<dbReference type="eggNOG" id="arCOG14043">
    <property type="taxonomic scope" value="Archaea"/>
</dbReference>
<proteinExistence type="predicted"/>
<dbReference type="Proteomes" id="UP000005867">
    <property type="component" value="Chromosome"/>
</dbReference>
<keyword evidence="2" id="KW-1185">Reference proteome</keyword>